<organism evidence="1 2">
    <name type="scientific">Paracoccus lutimaris</name>
    <dbReference type="NCBI Taxonomy" id="1490030"/>
    <lineage>
        <taxon>Bacteria</taxon>
        <taxon>Pseudomonadati</taxon>
        <taxon>Pseudomonadota</taxon>
        <taxon>Alphaproteobacteria</taxon>
        <taxon>Rhodobacterales</taxon>
        <taxon>Paracoccaceae</taxon>
        <taxon>Paracoccus</taxon>
    </lineage>
</organism>
<dbReference type="Proteomes" id="UP000253345">
    <property type="component" value="Unassembled WGS sequence"/>
</dbReference>
<protein>
    <submittedName>
        <fullName evidence="1">Uncharacterized protein</fullName>
    </submittedName>
</protein>
<sequence>MLYELRDHPDDLPICCATLAEARKRARQRRERFGIDILIYEIDPFEGEKLLEVIS</sequence>
<proteinExistence type="predicted"/>
<comment type="caution">
    <text evidence="1">The sequence shown here is derived from an EMBL/GenBank/DDBJ whole genome shotgun (WGS) entry which is preliminary data.</text>
</comment>
<evidence type="ECO:0000313" key="2">
    <source>
        <dbReference type="Proteomes" id="UP000253345"/>
    </source>
</evidence>
<name>A0A368YL75_9RHOB</name>
<keyword evidence="2" id="KW-1185">Reference proteome</keyword>
<dbReference type="EMBL" id="QPJL01000030">
    <property type="protein sequence ID" value="RCW78904.1"/>
    <property type="molecule type" value="Genomic_DNA"/>
</dbReference>
<reference evidence="1 2" key="1">
    <citation type="submission" date="2018-07" db="EMBL/GenBank/DDBJ databases">
        <title>Genomic Encyclopedia of Type Strains, Phase III (KMG-III): the genomes of soil and plant-associated and newly described type strains.</title>
        <authorList>
            <person name="Whitman W."/>
        </authorList>
    </citation>
    <scope>NUCLEOTIDE SEQUENCE [LARGE SCALE GENOMIC DNA]</scope>
    <source>
        <strain evidence="1 2">CECT 8525</strain>
    </source>
</reference>
<dbReference type="AlphaFoldDB" id="A0A368YL75"/>
<dbReference type="RefSeq" id="WP_181870384.1">
    <property type="nucleotide sequence ID" value="NZ_QPJL01000030.1"/>
</dbReference>
<evidence type="ECO:0000313" key="1">
    <source>
        <dbReference type="EMBL" id="RCW78904.1"/>
    </source>
</evidence>
<gene>
    <name evidence="1" type="ORF">DFP89_1307</name>
</gene>
<accession>A0A368YL75</accession>